<keyword evidence="8" id="KW-0378">Hydrolase</keyword>
<dbReference type="InterPro" id="IPR012338">
    <property type="entry name" value="Beta-lactam/transpept-like"/>
</dbReference>
<dbReference type="FunFam" id="1.10.3810.10:FF:000001">
    <property type="entry name" value="Penicillin-binding protein 1A"/>
    <property type="match status" value="1"/>
</dbReference>
<keyword evidence="11" id="KW-0511">Multifunctional enzyme</keyword>
<keyword evidence="12" id="KW-0961">Cell wall biogenesis/degradation</keyword>
<dbReference type="OrthoDB" id="9766909at2"/>
<dbReference type="UniPathway" id="UPA00219"/>
<dbReference type="Proteomes" id="UP000247763">
    <property type="component" value="Chromosome"/>
</dbReference>
<dbReference type="Gene3D" id="1.10.3810.10">
    <property type="entry name" value="Biosynthetic peptidoglycan transglycosylase-like"/>
    <property type="match status" value="1"/>
</dbReference>
<feature type="compositionally biased region" description="Low complexity" evidence="15">
    <location>
        <begin position="622"/>
        <end position="631"/>
    </location>
</feature>
<feature type="domain" description="Glycosyl transferase family 51" evidence="17">
    <location>
        <begin position="55"/>
        <end position="218"/>
    </location>
</feature>
<dbReference type="GO" id="GO:0008658">
    <property type="term" value="F:penicillin binding"/>
    <property type="evidence" value="ECO:0007669"/>
    <property type="project" value="InterPro"/>
</dbReference>
<comment type="similarity">
    <text evidence="3">In the N-terminal section; belongs to the glycosyltransferase 51 family.</text>
</comment>
<keyword evidence="10" id="KW-0573">Peptidoglycan synthesis</keyword>
<dbReference type="GO" id="GO:0006508">
    <property type="term" value="P:proteolysis"/>
    <property type="evidence" value="ECO:0007669"/>
    <property type="project" value="UniProtKB-KW"/>
</dbReference>
<evidence type="ECO:0000256" key="3">
    <source>
        <dbReference type="ARBA" id="ARBA00007739"/>
    </source>
</evidence>
<proteinExistence type="inferred from homology"/>
<evidence type="ECO:0000256" key="7">
    <source>
        <dbReference type="ARBA" id="ARBA00022679"/>
    </source>
</evidence>
<sequence length="631" mass="66194">MLIGLLASATVTLPTLPGLPGGAALPPLPAIERAPQVVFVDRNGARIGVRGGRYGPPVEVRSLPAHVPAAFVAIEDRRFYSHPGFDAAGIARAAAANLAEGGVAQGGSTITQQVARLLFLNQEKTLERKARELALAVQLEQAFTKSQILGLYLSRINFGKGAWGLEAAAWRYFNKPASRLTVREAAMLASIPKSPSGYNPVDEPARNAERTKLVLDAMVETGVLSPKARAAALAEKPRVWTRAPEASAQYFVDWMDAQARRRAGSVKQDLVVETTLDLPLERAAEEALRNGVTRGGPQGVQQGAVVTLDGTGAVRALVGGTDHLTAPYNRATDARRQPGSAFKPFVWLAALEAGRTPDSEVVDEPVTLEGWSPSNYEPGFQGPMTLETALARSVNTVAVKLADEVGRVRVADTARRLGISTPIPTTPAMALGAGVVTPMDMAESYGAFASGGRLVEAWGVSRIRTAGGKVVWTRPAPPPAKQVITNPALSDLNRMMRQVLVSGTGTRAALPGRDLAGKTGTTSSYQDAWFAGYTGGVVTVVWMGRDDNRPMKGVTGGSLPAEVWRNVMATAVKRLPATPIPAGPQPPAPPPTPPPEEVPGPPPGGVPEGAKPASPPPPPAAPAKVPAEPQT</sequence>
<evidence type="ECO:0000256" key="9">
    <source>
        <dbReference type="ARBA" id="ARBA00022960"/>
    </source>
</evidence>
<evidence type="ECO:0000256" key="2">
    <source>
        <dbReference type="ARBA" id="ARBA00007090"/>
    </source>
</evidence>
<evidence type="ECO:0000256" key="8">
    <source>
        <dbReference type="ARBA" id="ARBA00022801"/>
    </source>
</evidence>
<evidence type="ECO:0000259" key="17">
    <source>
        <dbReference type="Pfam" id="PF00912"/>
    </source>
</evidence>
<evidence type="ECO:0000256" key="10">
    <source>
        <dbReference type="ARBA" id="ARBA00022984"/>
    </source>
</evidence>
<dbReference type="Pfam" id="PF00905">
    <property type="entry name" value="Transpeptidase"/>
    <property type="match status" value="1"/>
</dbReference>
<keyword evidence="7" id="KW-0808">Transferase</keyword>
<evidence type="ECO:0000313" key="18">
    <source>
        <dbReference type="EMBL" id="AWM76958.1"/>
    </source>
</evidence>
<dbReference type="InterPro" id="IPR023346">
    <property type="entry name" value="Lysozyme-like_dom_sf"/>
</dbReference>
<feature type="region of interest" description="Disordered" evidence="15">
    <location>
        <begin position="577"/>
        <end position="631"/>
    </location>
</feature>
<name>A0A2Z3HZG1_9CAUL</name>
<dbReference type="GO" id="GO:0008955">
    <property type="term" value="F:peptidoglycan glycosyltransferase activity"/>
    <property type="evidence" value="ECO:0007669"/>
    <property type="project" value="UniProtKB-EC"/>
</dbReference>
<comment type="pathway">
    <text evidence="1">Cell wall biogenesis; peptidoglycan biosynthesis.</text>
</comment>
<dbReference type="InterPro" id="IPR050396">
    <property type="entry name" value="Glycosyltr_51/Transpeptidase"/>
</dbReference>
<accession>A0A2Z3HZG1</accession>
<protein>
    <submittedName>
        <fullName evidence="18">Penicillin-binding protein</fullName>
    </submittedName>
</protein>
<dbReference type="GO" id="GO:0009002">
    <property type="term" value="F:serine-type D-Ala-D-Ala carboxypeptidase activity"/>
    <property type="evidence" value="ECO:0007669"/>
    <property type="project" value="UniProtKB-EC"/>
</dbReference>
<dbReference type="Gene3D" id="3.40.710.10">
    <property type="entry name" value="DD-peptidase/beta-lactamase superfamily"/>
    <property type="match status" value="1"/>
</dbReference>
<keyword evidence="5" id="KW-0645">Protease</keyword>
<comment type="catalytic activity">
    <reaction evidence="13">
        <text>Preferential cleavage: (Ac)2-L-Lys-D-Ala-|-D-Ala. Also transpeptidation of peptidyl-alanyl moieties that are N-acyl substituents of D-alanine.</text>
        <dbReference type="EC" id="3.4.16.4"/>
    </reaction>
</comment>
<comment type="catalytic activity">
    <reaction evidence="14">
        <text>[GlcNAc-(1-&gt;4)-Mur2Ac(oyl-L-Ala-gamma-D-Glu-L-Lys-D-Ala-D-Ala)](n)-di-trans,octa-cis-undecaprenyl diphosphate + beta-D-GlcNAc-(1-&gt;4)-Mur2Ac(oyl-L-Ala-gamma-D-Glu-L-Lys-D-Ala-D-Ala)-di-trans,octa-cis-undecaprenyl diphosphate = [GlcNAc-(1-&gt;4)-Mur2Ac(oyl-L-Ala-gamma-D-Glu-L-Lys-D-Ala-D-Ala)](n+1)-di-trans,octa-cis-undecaprenyl diphosphate + di-trans,octa-cis-undecaprenyl diphosphate + H(+)</text>
        <dbReference type="Rhea" id="RHEA:23708"/>
        <dbReference type="Rhea" id="RHEA-COMP:9602"/>
        <dbReference type="Rhea" id="RHEA-COMP:9603"/>
        <dbReference type="ChEBI" id="CHEBI:15378"/>
        <dbReference type="ChEBI" id="CHEBI:58405"/>
        <dbReference type="ChEBI" id="CHEBI:60033"/>
        <dbReference type="ChEBI" id="CHEBI:78435"/>
        <dbReference type="EC" id="2.4.99.28"/>
    </reaction>
</comment>
<dbReference type="RefSeq" id="WP_110449527.1">
    <property type="nucleotide sequence ID" value="NZ_CP029479.1"/>
</dbReference>
<keyword evidence="19" id="KW-1185">Reference proteome</keyword>
<keyword evidence="4" id="KW-0121">Carboxypeptidase</keyword>
<dbReference type="AlphaFoldDB" id="A0A2Z3HZG1"/>
<dbReference type="InterPro" id="IPR001460">
    <property type="entry name" value="PCN-bd_Tpept"/>
</dbReference>
<dbReference type="GO" id="GO:0071555">
    <property type="term" value="P:cell wall organization"/>
    <property type="evidence" value="ECO:0007669"/>
    <property type="project" value="UniProtKB-KW"/>
</dbReference>
<evidence type="ECO:0000256" key="13">
    <source>
        <dbReference type="ARBA" id="ARBA00034000"/>
    </source>
</evidence>
<dbReference type="PANTHER" id="PTHR32282:SF33">
    <property type="entry name" value="PEPTIDOGLYCAN GLYCOSYLTRANSFERASE"/>
    <property type="match status" value="1"/>
</dbReference>
<dbReference type="GO" id="GO:0009252">
    <property type="term" value="P:peptidoglycan biosynthetic process"/>
    <property type="evidence" value="ECO:0007669"/>
    <property type="project" value="UniProtKB-UniPathway"/>
</dbReference>
<organism evidence="18 19">
    <name type="scientific">Phenylobacterium parvum</name>
    <dbReference type="NCBI Taxonomy" id="2201350"/>
    <lineage>
        <taxon>Bacteria</taxon>
        <taxon>Pseudomonadati</taxon>
        <taxon>Pseudomonadota</taxon>
        <taxon>Alphaproteobacteria</taxon>
        <taxon>Caulobacterales</taxon>
        <taxon>Caulobacteraceae</taxon>
        <taxon>Phenylobacterium</taxon>
    </lineage>
</organism>
<dbReference type="GO" id="GO:0008360">
    <property type="term" value="P:regulation of cell shape"/>
    <property type="evidence" value="ECO:0007669"/>
    <property type="project" value="UniProtKB-KW"/>
</dbReference>
<dbReference type="PANTHER" id="PTHR32282">
    <property type="entry name" value="BINDING PROTEIN TRANSPEPTIDASE, PUTATIVE-RELATED"/>
    <property type="match status" value="1"/>
</dbReference>
<feature type="domain" description="Penicillin-binding protein transpeptidase" evidence="16">
    <location>
        <begin position="304"/>
        <end position="568"/>
    </location>
</feature>
<evidence type="ECO:0000256" key="14">
    <source>
        <dbReference type="ARBA" id="ARBA00049902"/>
    </source>
</evidence>
<dbReference type="SUPFAM" id="SSF56601">
    <property type="entry name" value="beta-lactamase/transpeptidase-like"/>
    <property type="match status" value="1"/>
</dbReference>
<dbReference type="SUPFAM" id="SSF53955">
    <property type="entry name" value="Lysozyme-like"/>
    <property type="match status" value="1"/>
</dbReference>
<evidence type="ECO:0000256" key="5">
    <source>
        <dbReference type="ARBA" id="ARBA00022670"/>
    </source>
</evidence>
<comment type="similarity">
    <text evidence="2">In the C-terminal section; belongs to the transpeptidase family.</text>
</comment>
<evidence type="ECO:0000256" key="1">
    <source>
        <dbReference type="ARBA" id="ARBA00004752"/>
    </source>
</evidence>
<evidence type="ECO:0000256" key="4">
    <source>
        <dbReference type="ARBA" id="ARBA00022645"/>
    </source>
</evidence>
<feature type="compositionally biased region" description="Pro residues" evidence="15">
    <location>
        <begin position="578"/>
        <end position="605"/>
    </location>
</feature>
<dbReference type="InterPro" id="IPR036950">
    <property type="entry name" value="PBP_transglycosylase"/>
</dbReference>
<evidence type="ECO:0000256" key="11">
    <source>
        <dbReference type="ARBA" id="ARBA00023268"/>
    </source>
</evidence>
<dbReference type="EMBL" id="CP029479">
    <property type="protein sequence ID" value="AWM76958.1"/>
    <property type="molecule type" value="Genomic_DNA"/>
</dbReference>
<dbReference type="GO" id="GO:0030288">
    <property type="term" value="C:outer membrane-bounded periplasmic space"/>
    <property type="evidence" value="ECO:0007669"/>
    <property type="project" value="TreeGrafter"/>
</dbReference>
<evidence type="ECO:0000256" key="15">
    <source>
        <dbReference type="SAM" id="MobiDB-lite"/>
    </source>
</evidence>
<dbReference type="InterPro" id="IPR001264">
    <property type="entry name" value="Glyco_trans_51"/>
</dbReference>
<keyword evidence="9" id="KW-0133">Cell shape</keyword>
<gene>
    <name evidence="18" type="ORF">HYN04_03820</name>
</gene>
<evidence type="ECO:0000259" key="16">
    <source>
        <dbReference type="Pfam" id="PF00905"/>
    </source>
</evidence>
<reference evidence="19" key="1">
    <citation type="submission" date="2018-05" db="EMBL/GenBank/DDBJ databases">
        <title>Genome sequencing of Phenylobacterium sp. HYN0004.</title>
        <authorList>
            <person name="Yi H."/>
            <person name="Baek C."/>
        </authorList>
    </citation>
    <scope>NUCLEOTIDE SEQUENCE [LARGE SCALE GENOMIC DNA]</scope>
    <source>
        <strain evidence="19">HYN0004</strain>
    </source>
</reference>
<dbReference type="NCBIfam" id="TIGR02074">
    <property type="entry name" value="PBP_1a_fam"/>
    <property type="match status" value="1"/>
</dbReference>
<keyword evidence="6" id="KW-0328">Glycosyltransferase</keyword>
<dbReference type="Pfam" id="PF00912">
    <property type="entry name" value="Transgly"/>
    <property type="match status" value="1"/>
</dbReference>
<evidence type="ECO:0000313" key="19">
    <source>
        <dbReference type="Proteomes" id="UP000247763"/>
    </source>
</evidence>
<evidence type="ECO:0000256" key="6">
    <source>
        <dbReference type="ARBA" id="ARBA00022676"/>
    </source>
</evidence>
<dbReference type="KEGG" id="phb:HYN04_03820"/>
<evidence type="ECO:0000256" key="12">
    <source>
        <dbReference type="ARBA" id="ARBA00023316"/>
    </source>
</evidence>